<dbReference type="Pfam" id="PF25092">
    <property type="entry name" value="SH3_KIN17_C"/>
    <property type="match status" value="1"/>
</dbReference>
<dbReference type="InterPro" id="IPR019447">
    <property type="entry name" value="DNA/RNA-bd_Kin17_WH-like_dom"/>
</dbReference>
<dbReference type="SUPFAM" id="SSF57667">
    <property type="entry name" value="beta-beta-alpha zinc fingers"/>
    <property type="match status" value="1"/>
</dbReference>
<dbReference type="GO" id="GO:0005634">
    <property type="term" value="C:nucleus"/>
    <property type="evidence" value="ECO:0007669"/>
    <property type="project" value="UniProtKB-SubCell"/>
</dbReference>
<dbReference type="InterPro" id="IPR041995">
    <property type="entry name" value="KOW_KIN17"/>
</dbReference>
<dbReference type="EMBL" id="OY660867">
    <property type="protein sequence ID" value="CAJ1054573.1"/>
    <property type="molecule type" value="Genomic_DNA"/>
</dbReference>
<keyword evidence="7" id="KW-0235">DNA replication</keyword>
<protein>
    <recommendedName>
        <fullName evidence="21">DNA/RNA-binding protein KIN17</fullName>
    </recommendedName>
    <alternativeName>
        <fullName evidence="22">Binding to curved DNA</fullName>
    </alternativeName>
</protein>
<keyword evidence="13" id="KW-0346">Stress response</keyword>
<evidence type="ECO:0000256" key="4">
    <source>
        <dbReference type="ARBA" id="ARBA00022481"/>
    </source>
</evidence>
<dbReference type="CDD" id="cd13155">
    <property type="entry name" value="KOW_KIN17"/>
    <property type="match status" value="1"/>
</dbReference>
<evidence type="ECO:0000256" key="19">
    <source>
        <dbReference type="ARBA" id="ARBA00054469"/>
    </source>
</evidence>
<evidence type="ECO:0000256" key="6">
    <source>
        <dbReference type="ARBA" id="ARBA00022664"/>
    </source>
</evidence>
<evidence type="ECO:0000256" key="14">
    <source>
        <dbReference type="ARBA" id="ARBA00023054"/>
    </source>
</evidence>
<evidence type="ECO:0000256" key="5">
    <source>
        <dbReference type="ARBA" id="ARBA00022490"/>
    </source>
</evidence>
<evidence type="ECO:0000256" key="16">
    <source>
        <dbReference type="ARBA" id="ARBA00023172"/>
    </source>
</evidence>
<dbReference type="SMART" id="SM01253">
    <property type="entry name" value="Kin17_mid"/>
    <property type="match status" value="1"/>
</dbReference>
<name>A0AAV1F0L7_XYRNO</name>
<keyword evidence="14" id="KW-0175">Coiled coil</keyword>
<comment type="similarity">
    <text evidence="3">Belongs to the KIN17 family.</text>
</comment>
<sequence>MGKADFLSPKAIANRIKSKGLQKLRWYCQMCQKQCRDENGFKCHCMSESHQRQLLLASEDPNKFMDYFSDEFKSDFLELLRRRFGTKRVHNNIVYNEYISDREHVHMNSTQWETLTDFTKWLGREGFCKVDETPKGWYVQYIDRDPETIRKQEEQARKKKQELDDEERSAKFIEEQVRRGRDSKEPEETPQYTELKRESEEEKVAFSLGASACVAGPSKSSSALGASALKAAASSTKRKDPSSGSDFRAEKKKKSALEEIKEMEEKRRKKQSVRTDYWLQPNIVVKVVTKRLGEKYHKKKAVVMEVRDKYGAVVKMIDSGDKLKLDQNHVETVIPAPGKQVLVLNGLYRDTEAVLEGIDEKNFCASLMLDSGQHKGKRVDVAYEDFSKLA</sequence>
<comment type="subunit">
    <text evidence="20">Associated with DNA polymerase alpha, RFC1 and cyclin A, in multiprotein DNA replication complexes. Also associates with replication origins at the G1/S phase boundary and throughout the S phase in vivo.</text>
</comment>
<keyword evidence="15" id="KW-0238">DNA-binding</keyword>
<evidence type="ECO:0000256" key="9">
    <source>
        <dbReference type="ARBA" id="ARBA00022763"/>
    </source>
</evidence>
<evidence type="ECO:0000256" key="20">
    <source>
        <dbReference type="ARBA" id="ARBA00062063"/>
    </source>
</evidence>
<dbReference type="FunFam" id="2.30.30.30:FF:000021">
    <property type="entry name" value="DNA/RNA-binding protein KIN17, putative"/>
    <property type="match status" value="1"/>
</dbReference>
<evidence type="ECO:0000256" key="3">
    <source>
        <dbReference type="ARBA" id="ARBA00008517"/>
    </source>
</evidence>
<dbReference type="PANTHER" id="PTHR12805:SF0">
    <property type="entry name" value="DNA_RNA-BINDING PROTEIN KIN17"/>
    <property type="match status" value="1"/>
</dbReference>
<evidence type="ECO:0000256" key="7">
    <source>
        <dbReference type="ARBA" id="ARBA00022705"/>
    </source>
</evidence>
<keyword evidence="8" id="KW-0479">Metal-binding</keyword>
<dbReference type="FunFam" id="2.30.30.140:FF:000031">
    <property type="entry name" value="DNA/RNA-binding protein KIN17 isoform X1"/>
    <property type="match status" value="1"/>
</dbReference>
<evidence type="ECO:0000256" key="1">
    <source>
        <dbReference type="ARBA" id="ARBA00004123"/>
    </source>
</evidence>
<reference evidence="25" key="1">
    <citation type="submission" date="2023-08" db="EMBL/GenBank/DDBJ databases">
        <authorList>
            <person name="Alioto T."/>
            <person name="Alioto T."/>
            <person name="Gomez Garrido J."/>
        </authorList>
    </citation>
    <scope>NUCLEOTIDE SEQUENCE</scope>
</reference>
<dbReference type="InterPro" id="IPR038254">
    <property type="entry name" value="KIN17_WH-like_sf"/>
</dbReference>
<keyword evidence="10" id="KW-0863">Zinc-finger</keyword>
<dbReference type="InterPro" id="IPR056767">
    <property type="entry name" value="C2H2-Znf_KIN17"/>
</dbReference>
<evidence type="ECO:0000313" key="25">
    <source>
        <dbReference type="EMBL" id="CAJ1054573.1"/>
    </source>
</evidence>
<organism evidence="25 26">
    <name type="scientific">Xyrichtys novacula</name>
    <name type="common">Pearly razorfish</name>
    <name type="synonym">Hemipteronotus novacula</name>
    <dbReference type="NCBI Taxonomy" id="13765"/>
    <lineage>
        <taxon>Eukaryota</taxon>
        <taxon>Metazoa</taxon>
        <taxon>Chordata</taxon>
        <taxon>Craniata</taxon>
        <taxon>Vertebrata</taxon>
        <taxon>Euteleostomi</taxon>
        <taxon>Actinopterygii</taxon>
        <taxon>Neopterygii</taxon>
        <taxon>Teleostei</taxon>
        <taxon>Neoteleostei</taxon>
        <taxon>Acanthomorphata</taxon>
        <taxon>Eupercaria</taxon>
        <taxon>Labriformes</taxon>
        <taxon>Labridae</taxon>
        <taxon>Xyrichtys</taxon>
    </lineage>
</organism>
<accession>A0AAV1F0L7</accession>
<feature type="compositionally biased region" description="Basic and acidic residues" evidence="23">
    <location>
        <begin position="168"/>
        <end position="187"/>
    </location>
</feature>
<dbReference type="InterPro" id="IPR041330">
    <property type="entry name" value="KN17_SH3"/>
</dbReference>
<keyword evidence="11" id="KW-0862">Zinc</keyword>
<evidence type="ECO:0000256" key="17">
    <source>
        <dbReference type="ARBA" id="ARBA00023204"/>
    </source>
</evidence>
<dbReference type="GO" id="GO:0003690">
    <property type="term" value="F:double-stranded DNA binding"/>
    <property type="evidence" value="ECO:0007669"/>
    <property type="project" value="TreeGrafter"/>
</dbReference>
<dbReference type="Pfam" id="PF10357">
    <property type="entry name" value="WH_KIN17"/>
    <property type="match status" value="1"/>
</dbReference>
<dbReference type="GO" id="GO:0006260">
    <property type="term" value="P:DNA replication"/>
    <property type="evidence" value="ECO:0007669"/>
    <property type="project" value="UniProtKB-KW"/>
</dbReference>
<keyword evidence="5" id="KW-0963">Cytoplasm</keyword>
<dbReference type="GO" id="GO:0003723">
    <property type="term" value="F:RNA binding"/>
    <property type="evidence" value="ECO:0007669"/>
    <property type="project" value="UniProtKB-KW"/>
</dbReference>
<evidence type="ECO:0000256" key="21">
    <source>
        <dbReference type="ARBA" id="ARBA00067573"/>
    </source>
</evidence>
<dbReference type="GO" id="GO:0006397">
    <property type="term" value="P:mRNA processing"/>
    <property type="evidence" value="ECO:0007669"/>
    <property type="project" value="UniProtKB-KW"/>
</dbReference>
<comment type="function">
    <text evidence="19">Involved in DNA replication and the cellular response to DNA damage. May participate in DNA replication factories and create a bridge between DNA replication and repair mediated by high molecular weight complexes. May play a role in illegitimate recombination and regulation of gene expression. May participate in mRNA processing. Binds, in vitro, to double-stranded DNA. Also shown to bind preferentially to curved DNA in vitro and in vivo. Binds via its C-terminal domain to RNA in vitro.</text>
</comment>
<dbReference type="PANTHER" id="PTHR12805">
    <property type="entry name" value="KIN17 KIN, ANTIGENIC DETERMINANT OF RECA PROTEIN HOMOLOG"/>
    <property type="match status" value="1"/>
</dbReference>
<proteinExistence type="inferred from homology"/>
<dbReference type="AlphaFoldDB" id="A0AAV1F0L7"/>
<dbReference type="InterPro" id="IPR037321">
    <property type="entry name" value="KIN17-like"/>
</dbReference>
<dbReference type="GO" id="GO:0006281">
    <property type="term" value="P:DNA repair"/>
    <property type="evidence" value="ECO:0007669"/>
    <property type="project" value="UniProtKB-KW"/>
</dbReference>
<dbReference type="Gene3D" id="2.30.30.30">
    <property type="match status" value="1"/>
</dbReference>
<evidence type="ECO:0000256" key="18">
    <source>
        <dbReference type="ARBA" id="ARBA00023242"/>
    </source>
</evidence>
<dbReference type="GO" id="GO:0005737">
    <property type="term" value="C:cytoplasm"/>
    <property type="evidence" value="ECO:0007669"/>
    <property type="project" value="UniProtKB-SubCell"/>
</dbReference>
<feature type="region of interest" description="Disordered" evidence="23">
    <location>
        <begin position="152"/>
        <end position="199"/>
    </location>
</feature>
<keyword evidence="9" id="KW-0227">DNA damage</keyword>
<evidence type="ECO:0000313" key="26">
    <source>
        <dbReference type="Proteomes" id="UP001178508"/>
    </source>
</evidence>
<keyword evidence="16" id="KW-0233">DNA recombination</keyword>
<dbReference type="GO" id="GO:0008270">
    <property type="term" value="F:zinc ion binding"/>
    <property type="evidence" value="ECO:0007669"/>
    <property type="project" value="UniProtKB-KW"/>
</dbReference>
<evidence type="ECO:0000256" key="22">
    <source>
        <dbReference type="ARBA" id="ARBA00079987"/>
    </source>
</evidence>
<dbReference type="InterPro" id="IPR014722">
    <property type="entry name" value="Rib_uL2_dom2"/>
</dbReference>
<evidence type="ECO:0000259" key="24">
    <source>
        <dbReference type="SMART" id="SM01253"/>
    </source>
</evidence>
<dbReference type="Gene3D" id="2.30.30.140">
    <property type="match status" value="1"/>
</dbReference>
<keyword evidence="17" id="KW-0234">DNA repair</keyword>
<keyword evidence="4" id="KW-0488">Methylation</keyword>
<dbReference type="Pfam" id="PF25095">
    <property type="entry name" value="C2H2-zf_KIN17"/>
    <property type="match status" value="1"/>
</dbReference>
<keyword evidence="6" id="KW-0507">mRNA processing</keyword>
<keyword evidence="12" id="KW-0694">RNA-binding</keyword>
<evidence type="ECO:0000256" key="23">
    <source>
        <dbReference type="SAM" id="MobiDB-lite"/>
    </source>
</evidence>
<dbReference type="InterPro" id="IPR036236">
    <property type="entry name" value="Znf_C2H2_sf"/>
</dbReference>
<evidence type="ECO:0000256" key="10">
    <source>
        <dbReference type="ARBA" id="ARBA00022771"/>
    </source>
</evidence>
<dbReference type="GO" id="GO:0006310">
    <property type="term" value="P:DNA recombination"/>
    <property type="evidence" value="ECO:0007669"/>
    <property type="project" value="UniProtKB-KW"/>
</dbReference>
<evidence type="ECO:0000256" key="2">
    <source>
        <dbReference type="ARBA" id="ARBA00004496"/>
    </source>
</evidence>
<feature type="domain" description="DNA/RNA-binding protein Kin17 WH-like" evidence="24">
    <location>
        <begin position="52"/>
        <end position="178"/>
    </location>
</feature>
<keyword evidence="26" id="KW-1185">Reference proteome</keyword>
<evidence type="ECO:0000256" key="15">
    <source>
        <dbReference type="ARBA" id="ARBA00023125"/>
    </source>
</evidence>
<evidence type="ECO:0000256" key="8">
    <source>
        <dbReference type="ARBA" id="ARBA00022723"/>
    </source>
</evidence>
<dbReference type="Proteomes" id="UP001178508">
    <property type="component" value="Chromosome 4"/>
</dbReference>
<evidence type="ECO:0000256" key="13">
    <source>
        <dbReference type="ARBA" id="ARBA00023016"/>
    </source>
</evidence>
<evidence type="ECO:0000256" key="11">
    <source>
        <dbReference type="ARBA" id="ARBA00022833"/>
    </source>
</evidence>
<feature type="region of interest" description="Disordered" evidence="23">
    <location>
        <begin position="231"/>
        <end position="255"/>
    </location>
</feature>
<keyword evidence="18" id="KW-0539">Nucleus</keyword>
<comment type="subcellular location">
    <subcellularLocation>
        <location evidence="2">Cytoplasm</location>
    </subcellularLocation>
    <subcellularLocation>
        <location evidence="1">Nucleus</location>
    </subcellularLocation>
</comment>
<gene>
    <name evidence="25" type="ORF">XNOV1_A036615</name>
</gene>
<dbReference type="Pfam" id="PF18131">
    <property type="entry name" value="KN17_SH3"/>
    <property type="match status" value="1"/>
</dbReference>
<dbReference type="Gene3D" id="1.10.10.2030">
    <property type="entry name" value="DNA/RNA-binding protein Kin17, conserved domain"/>
    <property type="match status" value="1"/>
</dbReference>
<evidence type="ECO:0000256" key="12">
    <source>
        <dbReference type="ARBA" id="ARBA00022884"/>
    </source>
</evidence>
<dbReference type="FunFam" id="1.10.10.2030:FF:000001">
    <property type="entry name" value="DNA/RNA-binding protein KIN17, putative"/>
    <property type="match status" value="1"/>
</dbReference>